<proteinExistence type="predicted"/>
<reference evidence="1 2" key="1">
    <citation type="submission" date="2016-11" db="EMBL/GenBank/DDBJ databases">
        <authorList>
            <person name="Jaros S."/>
            <person name="Januszkiewicz K."/>
            <person name="Wedrychowicz H."/>
        </authorList>
    </citation>
    <scope>NUCLEOTIDE SEQUENCE [LARGE SCALE GENOMIC DNA]</scope>
    <source>
        <strain evidence="1 2">CECT 7868</strain>
    </source>
</reference>
<keyword evidence="1" id="KW-0548">Nucleotidyltransferase</keyword>
<dbReference type="Proteomes" id="UP000184608">
    <property type="component" value="Unassembled WGS sequence"/>
</dbReference>
<dbReference type="InterPro" id="IPR036768">
    <property type="entry name" value="PolIII_chi_sf"/>
</dbReference>
<sequence length="150" mass="17297">MKTVTFYIVRPASPQAETDGFLAYVHFLARHFSRQGAKIFIHCHSKEKAEMLAEVFWQVEPKDFIAHNLVGEGPGYGTHVEIGYQGIRPAKNRQLLINLADCQTTFANQFSQVVDFVPCEENARQLARERYKIYRQAGYQLQTIEINYPE</sequence>
<dbReference type="SUPFAM" id="SSF102400">
    <property type="entry name" value="DNA polymerase III chi subunit"/>
    <property type="match status" value="1"/>
</dbReference>
<dbReference type="EC" id="2.7.7.7" evidence="1"/>
<dbReference type="OrthoDB" id="5297568at2"/>
<dbReference type="InterPro" id="IPR007459">
    <property type="entry name" value="DNA_pol3_chi"/>
</dbReference>
<keyword evidence="1" id="KW-0808">Transferase</keyword>
<evidence type="ECO:0000313" key="2">
    <source>
        <dbReference type="Proteomes" id="UP000184608"/>
    </source>
</evidence>
<dbReference type="GO" id="GO:0003887">
    <property type="term" value="F:DNA-directed DNA polymerase activity"/>
    <property type="evidence" value="ECO:0007669"/>
    <property type="project" value="UniProtKB-EC"/>
</dbReference>
<dbReference type="Pfam" id="PF04364">
    <property type="entry name" value="DNA_pol3_chi"/>
    <property type="match status" value="1"/>
</dbReference>
<evidence type="ECO:0000313" key="1">
    <source>
        <dbReference type="EMBL" id="SHH99039.1"/>
    </source>
</evidence>
<gene>
    <name evidence="1" type="primary">holC</name>
    <name evidence="1" type="ORF">VA7868_01149</name>
</gene>
<dbReference type="AlphaFoldDB" id="A0A1M5XH02"/>
<dbReference type="EMBL" id="FQXZ01000012">
    <property type="protein sequence ID" value="SHH99039.1"/>
    <property type="molecule type" value="Genomic_DNA"/>
</dbReference>
<dbReference type="STRING" id="1216006.VA7868_01149"/>
<dbReference type="RefSeq" id="WP_073602912.1">
    <property type="nucleotide sequence ID" value="NZ_FQXZ01000012.1"/>
</dbReference>
<name>A0A1M5XH02_9VIBR</name>
<dbReference type="GO" id="GO:0003677">
    <property type="term" value="F:DNA binding"/>
    <property type="evidence" value="ECO:0007669"/>
    <property type="project" value="InterPro"/>
</dbReference>
<dbReference type="GO" id="GO:0006260">
    <property type="term" value="P:DNA replication"/>
    <property type="evidence" value="ECO:0007669"/>
    <property type="project" value="InterPro"/>
</dbReference>
<keyword evidence="2" id="KW-1185">Reference proteome</keyword>
<dbReference type="PANTHER" id="PTHR38767">
    <property type="entry name" value="DNA POLYMERASE III SUBUNIT CHI"/>
    <property type="match status" value="1"/>
</dbReference>
<dbReference type="GO" id="GO:0032298">
    <property type="term" value="P:positive regulation of DNA-templated DNA replication initiation"/>
    <property type="evidence" value="ECO:0007669"/>
    <property type="project" value="TreeGrafter"/>
</dbReference>
<dbReference type="PANTHER" id="PTHR38767:SF1">
    <property type="entry name" value="DNA POLYMERASE III SUBUNIT CHI"/>
    <property type="match status" value="1"/>
</dbReference>
<dbReference type="Gene3D" id="3.40.50.10110">
    <property type="entry name" value="DNA polymerase III subunit chi"/>
    <property type="match status" value="1"/>
</dbReference>
<organism evidence="1 2">
    <name type="scientific">Vibrio aerogenes CECT 7868</name>
    <dbReference type="NCBI Taxonomy" id="1216006"/>
    <lineage>
        <taxon>Bacteria</taxon>
        <taxon>Pseudomonadati</taxon>
        <taxon>Pseudomonadota</taxon>
        <taxon>Gammaproteobacteria</taxon>
        <taxon>Vibrionales</taxon>
        <taxon>Vibrionaceae</taxon>
        <taxon>Vibrio</taxon>
    </lineage>
</organism>
<accession>A0A1M5XH02</accession>
<protein>
    <submittedName>
        <fullName evidence="1">DNA polymerase III subunit chi</fullName>
        <ecNumber evidence="1">2.7.7.7</ecNumber>
    </submittedName>
</protein>